<gene>
    <name evidence="1" type="ORF">Psch_00031</name>
</gene>
<proteinExistence type="predicted"/>
<dbReference type="AlphaFoldDB" id="A0A4Y7RCL7"/>
<reference evidence="1 2" key="1">
    <citation type="journal article" date="2018" name="Environ. Microbiol.">
        <title>Novel energy conservation strategies and behaviour of Pelotomaculum schinkii driving syntrophic propionate catabolism.</title>
        <authorList>
            <person name="Hidalgo-Ahumada C.A.P."/>
            <person name="Nobu M.K."/>
            <person name="Narihiro T."/>
            <person name="Tamaki H."/>
            <person name="Liu W.T."/>
            <person name="Kamagata Y."/>
            <person name="Stams A.J.M."/>
            <person name="Imachi H."/>
            <person name="Sousa D.Z."/>
        </authorList>
    </citation>
    <scope>NUCLEOTIDE SEQUENCE [LARGE SCALE GENOMIC DNA]</scope>
    <source>
        <strain evidence="1 2">HH</strain>
    </source>
</reference>
<dbReference type="EMBL" id="QFGA01000001">
    <property type="protein sequence ID" value="TEB06499.1"/>
    <property type="molecule type" value="Genomic_DNA"/>
</dbReference>
<protein>
    <submittedName>
        <fullName evidence="1">Uncharacterized protein</fullName>
    </submittedName>
</protein>
<sequence>MLFSFFHADIYMDDVNSQQAIHDLADFLFQEQDFLTDAADVVLSNDTVMKFEYWKIAYLRKVVSKKKEKLRNKFTDLLATVFELAWTPPKGETEVDYLRRLRGGILEVLVSRFLMVRYPCMGCNCHVLVDAEPLKGSNGAPKTVDVAGVDKLDNPQQGELYECKVGSFHIKKYHLEFIGNTRLYLDQNGLTAVLAAVVSFENEVLLKASFRRLGYSTQKMISRKHLKSLVSYEKVKSVLTAV</sequence>
<evidence type="ECO:0000313" key="1">
    <source>
        <dbReference type="EMBL" id="TEB06499.1"/>
    </source>
</evidence>
<comment type="caution">
    <text evidence="1">The sequence shown here is derived from an EMBL/GenBank/DDBJ whole genome shotgun (WGS) entry which is preliminary data.</text>
</comment>
<organism evidence="1 2">
    <name type="scientific">Pelotomaculum schinkii</name>
    <dbReference type="NCBI Taxonomy" id="78350"/>
    <lineage>
        <taxon>Bacteria</taxon>
        <taxon>Bacillati</taxon>
        <taxon>Bacillota</taxon>
        <taxon>Clostridia</taxon>
        <taxon>Eubacteriales</taxon>
        <taxon>Desulfotomaculaceae</taxon>
        <taxon>Pelotomaculum</taxon>
    </lineage>
</organism>
<keyword evidence="2" id="KW-1185">Reference proteome</keyword>
<dbReference type="RefSeq" id="WP_190238748.1">
    <property type="nucleotide sequence ID" value="NZ_QFGA01000001.1"/>
</dbReference>
<dbReference type="Proteomes" id="UP000298324">
    <property type="component" value="Unassembled WGS sequence"/>
</dbReference>
<accession>A0A4Y7RCL7</accession>
<name>A0A4Y7RCL7_9FIRM</name>
<evidence type="ECO:0000313" key="2">
    <source>
        <dbReference type="Proteomes" id="UP000298324"/>
    </source>
</evidence>